<sequence length="214" mass="23452">MRQDAEQAKRWAENAVLDLQAQSRFLEADVSRLKQAVASAKSDLDAEVARIKEEAENHAAGKEVLTKSRDVLKKHCKLSNTEKNSGTCGEADSALNIANLGLAKLDKFLATYIVDFTKLTEEQKADVEKTLKLQGDSLFQANADLNRRKDELAELASDVVTAKENMRLAGKADDALSTSCGPKASSMEDTIARRKEEIEQLKNAVKVLDGEAFV</sequence>
<evidence type="ECO:0000256" key="1">
    <source>
        <dbReference type="SAM" id="Coils"/>
    </source>
</evidence>
<comment type="caution">
    <text evidence="2">The sequence shown here is derived from an EMBL/GenBank/DDBJ whole genome shotgun (WGS) entry which is preliminary data.</text>
</comment>
<feature type="coiled-coil region" evidence="1">
    <location>
        <begin position="145"/>
        <end position="211"/>
    </location>
</feature>
<accession>A0A812WD36</accession>
<keyword evidence="1" id="KW-0175">Coiled coil</keyword>
<gene>
    <name evidence="2" type="primary">SNF1</name>
    <name evidence="2" type="ORF">SPIL2461_LOCUS19010</name>
</gene>
<evidence type="ECO:0000313" key="3">
    <source>
        <dbReference type="Proteomes" id="UP000649617"/>
    </source>
</evidence>
<reference evidence="2" key="1">
    <citation type="submission" date="2021-02" db="EMBL/GenBank/DDBJ databases">
        <authorList>
            <person name="Dougan E. K."/>
            <person name="Rhodes N."/>
            <person name="Thang M."/>
            <person name="Chan C."/>
        </authorList>
    </citation>
    <scope>NUCLEOTIDE SEQUENCE</scope>
</reference>
<dbReference type="OrthoDB" id="432958at2759"/>
<evidence type="ECO:0000313" key="2">
    <source>
        <dbReference type="EMBL" id="CAE7682092.1"/>
    </source>
</evidence>
<dbReference type="AlphaFoldDB" id="A0A812WD36"/>
<keyword evidence="3" id="KW-1185">Reference proteome</keyword>
<feature type="coiled-coil region" evidence="1">
    <location>
        <begin position="2"/>
        <end position="36"/>
    </location>
</feature>
<name>A0A812WD36_SYMPI</name>
<protein>
    <submittedName>
        <fullName evidence="2">SNF1 protein</fullName>
    </submittedName>
</protein>
<dbReference type="Proteomes" id="UP000649617">
    <property type="component" value="Unassembled WGS sequence"/>
</dbReference>
<dbReference type="EMBL" id="CAJNIZ010044219">
    <property type="protein sequence ID" value="CAE7682092.1"/>
    <property type="molecule type" value="Genomic_DNA"/>
</dbReference>
<proteinExistence type="predicted"/>
<organism evidence="2 3">
    <name type="scientific">Symbiodinium pilosum</name>
    <name type="common">Dinoflagellate</name>
    <dbReference type="NCBI Taxonomy" id="2952"/>
    <lineage>
        <taxon>Eukaryota</taxon>
        <taxon>Sar</taxon>
        <taxon>Alveolata</taxon>
        <taxon>Dinophyceae</taxon>
        <taxon>Suessiales</taxon>
        <taxon>Symbiodiniaceae</taxon>
        <taxon>Symbiodinium</taxon>
    </lineage>
</organism>